<proteinExistence type="inferred from homology"/>
<dbReference type="SUPFAM" id="SSF49303">
    <property type="entry name" value="beta-Galactosidase/glucuronidase domain"/>
    <property type="match status" value="3"/>
</dbReference>
<protein>
    <submittedName>
        <fullName evidence="10">Beta-mannosidase</fullName>
    </submittedName>
</protein>
<evidence type="ECO:0000313" key="10">
    <source>
        <dbReference type="EMBL" id="GII21579.1"/>
    </source>
</evidence>
<feature type="chain" id="PRO_5039356042" evidence="6">
    <location>
        <begin position="28"/>
        <end position="897"/>
    </location>
</feature>
<dbReference type="EMBL" id="BOON01000008">
    <property type="protein sequence ID" value="GII21579.1"/>
    <property type="molecule type" value="Genomic_DNA"/>
</dbReference>
<dbReference type="Pfam" id="PF18368">
    <property type="entry name" value="Ig_GlcNase"/>
    <property type="match status" value="1"/>
</dbReference>
<keyword evidence="4" id="KW-0326">Glycosidase</keyword>
<organism evidence="10 11">
    <name type="scientific">Planosporangium mesophilum</name>
    <dbReference type="NCBI Taxonomy" id="689768"/>
    <lineage>
        <taxon>Bacteria</taxon>
        <taxon>Bacillati</taxon>
        <taxon>Actinomycetota</taxon>
        <taxon>Actinomycetes</taxon>
        <taxon>Micromonosporales</taxon>
        <taxon>Micromonosporaceae</taxon>
        <taxon>Planosporangium</taxon>
    </lineage>
</organism>
<keyword evidence="5" id="KW-0624">Polysaccharide degradation</keyword>
<comment type="similarity">
    <text evidence="1">Belongs to the glycosyl hydrolase 2 family.</text>
</comment>
<feature type="domain" description="Exo-beta-D-glucosaminidase Ig-fold" evidence="8">
    <location>
        <begin position="781"/>
        <end position="891"/>
    </location>
</feature>
<evidence type="ECO:0000259" key="7">
    <source>
        <dbReference type="Pfam" id="PF00703"/>
    </source>
</evidence>
<evidence type="ECO:0000256" key="1">
    <source>
        <dbReference type="ARBA" id="ARBA00007401"/>
    </source>
</evidence>
<dbReference type="InterPro" id="IPR008979">
    <property type="entry name" value="Galactose-bd-like_sf"/>
</dbReference>
<sequence length="897" mass="96741">MRLPARLQKSVRFLAAITLAAATSAVASPGSAAAPPARAVTVAGGPGSATPIAGFLIQSSAKVADEAAVSRPGYPAAGWYPVSPRSTVLAGLVQNHKYPDPFYSTNLRSIPEADFAVPWWYRADLTLAGGPDTRTYLDVSGVLSRADVWVNGVRVATSDRVVGVYTRHDLDVTDHVHSGRNSVALKVYPNDPNRDLTMGWIDWVQSPPDRNMGVVRDVVVRRAGPVALRDAHVVTSLAVPSLRHAELTVKATVRNDSAQPVRATVSGTVADRRVTQQVALAAHETRTLTFGTVGLDRPRIWWPAAMGGQPLYDLRLTASVHGRTSDTAGERFGIRDVRAPLNADGGREYQINGRPLLVKGGGWSPDLFLRWNPDYVSDKLRYVLDLGLNTVRLEGHLEPDEFFDLADRYGILTLPGFECCDKWEGDVNGDESGEPWTGADFPVAKASMAAEAARLRDHPSVISFLIGSDFAPSAAIEKNYVDALRAADWSLPIVPAASANSAPITGESGMKMNGPYDWVPPNYWYDKHPDGGGAFGFASETSAGPDIPTLDTLRRMMSPSELDTLWKDPAAKQYHSAPSWSTFSTLKIFDTALAGRYGPPTSLEDYVRKAQLAQYENVRAQYEAYGRNFTDASNPSTGVIYWMLNSGWTSLHWQLFDYYLDQNGAYHGAKKANEPLHAQYSYDDRSVVVVNSRHAVAGGLTVRVSLYNLDGTEKFSRTVTGLSVPGDGGRAVALTVPAVGGLSQTYLAKLVATDASGTEVSRNVYWLSTKADVVDWARNDWYYAPTSSMADLTGLAAMAPATVRAVTASVAHPDGTTTTAVTLRNTGTGKTPALYLDAHVLGTGGAPVLPVRWSDNAVSLWPGESTTLTATYRTADLHGARPSVRISGWNVPTVVVR</sequence>
<name>A0A8J3T833_9ACTN</name>
<dbReference type="Proteomes" id="UP000599074">
    <property type="component" value="Unassembled WGS sequence"/>
</dbReference>
<keyword evidence="11" id="KW-1185">Reference proteome</keyword>
<dbReference type="RefSeq" id="WP_168114675.1">
    <property type="nucleotide sequence ID" value="NZ_BOON01000008.1"/>
</dbReference>
<dbReference type="Gene3D" id="2.60.120.260">
    <property type="entry name" value="Galactose-binding domain-like"/>
    <property type="match status" value="1"/>
</dbReference>
<dbReference type="Gene3D" id="3.20.20.80">
    <property type="entry name" value="Glycosidases"/>
    <property type="match status" value="1"/>
</dbReference>
<comment type="caution">
    <text evidence="10">The sequence shown here is derived from an EMBL/GenBank/DDBJ whole genome shotgun (WGS) entry which is preliminary data.</text>
</comment>
<evidence type="ECO:0000256" key="3">
    <source>
        <dbReference type="ARBA" id="ARBA00023277"/>
    </source>
</evidence>
<keyword evidence="2" id="KW-0378">Hydrolase</keyword>
<dbReference type="GO" id="GO:0004553">
    <property type="term" value="F:hydrolase activity, hydrolyzing O-glycosyl compounds"/>
    <property type="evidence" value="ECO:0007669"/>
    <property type="project" value="InterPro"/>
</dbReference>
<dbReference type="Pfam" id="PF00703">
    <property type="entry name" value="Glyco_hydro_2"/>
    <property type="match status" value="1"/>
</dbReference>
<feature type="domain" description="Glycoside hydrolase family 2 immunoglobulin-like beta-sandwich" evidence="7">
    <location>
        <begin position="227"/>
        <end position="335"/>
    </location>
</feature>
<evidence type="ECO:0000259" key="9">
    <source>
        <dbReference type="Pfam" id="PF22666"/>
    </source>
</evidence>
<dbReference type="Pfam" id="PF22666">
    <property type="entry name" value="Glyco_hydro_2_N2"/>
    <property type="match status" value="1"/>
</dbReference>
<feature type="domain" description="Beta-mannosidase-like galactose-binding" evidence="9">
    <location>
        <begin position="76"/>
        <end position="188"/>
    </location>
</feature>
<evidence type="ECO:0000259" key="8">
    <source>
        <dbReference type="Pfam" id="PF18368"/>
    </source>
</evidence>
<dbReference type="AlphaFoldDB" id="A0A8J3T833"/>
<evidence type="ECO:0000256" key="5">
    <source>
        <dbReference type="ARBA" id="ARBA00023326"/>
    </source>
</evidence>
<accession>A0A8J3T833</accession>
<evidence type="ECO:0000313" key="11">
    <source>
        <dbReference type="Proteomes" id="UP000599074"/>
    </source>
</evidence>
<dbReference type="FunFam" id="3.20.20.80:FF:000166">
    <property type="entry name" value="Exo-beta-D-glucosaminidase"/>
    <property type="match status" value="1"/>
</dbReference>
<dbReference type="InterPro" id="IPR017853">
    <property type="entry name" value="GH"/>
</dbReference>
<keyword evidence="3" id="KW-0119">Carbohydrate metabolism</keyword>
<dbReference type="InterPro" id="IPR041351">
    <property type="entry name" value="Ig_GlcNase"/>
</dbReference>
<feature type="signal peptide" evidence="6">
    <location>
        <begin position="1"/>
        <end position="27"/>
    </location>
</feature>
<dbReference type="InterPro" id="IPR043534">
    <property type="entry name" value="EBDG/EBM"/>
</dbReference>
<dbReference type="InterPro" id="IPR054593">
    <property type="entry name" value="Beta-mannosidase-like_N2"/>
</dbReference>
<gene>
    <name evidence="10" type="ORF">Pme01_11760</name>
</gene>
<evidence type="ECO:0000256" key="4">
    <source>
        <dbReference type="ARBA" id="ARBA00023295"/>
    </source>
</evidence>
<dbReference type="InterPro" id="IPR006102">
    <property type="entry name" value="Ig-like_GH2"/>
</dbReference>
<reference evidence="10" key="1">
    <citation type="submission" date="2021-01" db="EMBL/GenBank/DDBJ databases">
        <title>Whole genome shotgun sequence of Planosporangium mesophilum NBRC 109066.</title>
        <authorList>
            <person name="Komaki H."/>
            <person name="Tamura T."/>
        </authorList>
    </citation>
    <scope>NUCLEOTIDE SEQUENCE</scope>
    <source>
        <strain evidence="10">NBRC 109066</strain>
    </source>
</reference>
<dbReference type="SUPFAM" id="SSF51445">
    <property type="entry name" value="(Trans)glycosidases"/>
    <property type="match status" value="1"/>
</dbReference>
<dbReference type="GO" id="GO:0000272">
    <property type="term" value="P:polysaccharide catabolic process"/>
    <property type="evidence" value="ECO:0007669"/>
    <property type="project" value="UniProtKB-KW"/>
</dbReference>
<dbReference type="FunFam" id="2.60.40.10:FF:001725">
    <property type="entry name" value="Exo-beta-D-glucosaminidase"/>
    <property type="match status" value="1"/>
</dbReference>
<evidence type="ECO:0000256" key="2">
    <source>
        <dbReference type="ARBA" id="ARBA00022801"/>
    </source>
</evidence>
<dbReference type="SUPFAM" id="SSF49785">
    <property type="entry name" value="Galactose-binding domain-like"/>
    <property type="match status" value="1"/>
</dbReference>
<dbReference type="PANTHER" id="PTHR43536">
    <property type="entry name" value="MANNOSYLGLYCOPROTEIN ENDO-BETA-MANNOSIDASE"/>
    <property type="match status" value="1"/>
</dbReference>
<dbReference type="InterPro" id="IPR013783">
    <property type="entry name" value="Ig-like_fold"/>
</dbReference>
<keyword evidence="6" id="KW-0732">Signal</keyword>
<dbReference type="PANTHER" id="PTHR43536:SF1">
    <property type="entry name" value="MANNOSYLGLYCOPROTEIN ENDO-BETA-MANNOSIDASE"/>
    <property type="match status" value="1"/>
</dbReference>
<dbReference type="InterPro" id="IPR036156">
    <property type="entry name" value="Beta-gal/glucu_dom_sf"/>
</dbReference>
<dbReference type="Gene3D" id="2.60.40.10">
    <property type="entry name" value="Immunoglobulins"/>
    <property type="match status" value="3"/>
</dbReference>
<evidence type="ECO:0000256" key="6">
    <source>
        <dbReference type="SAM" id="SignalP"/>
    </source>
</evidence>